<dbReference type="Gene3D" id="3.10.450.160">
    <property type="entry name" value="inner membrane protein cigr"/>
    <property type="match status" value="1"/>
</dbReference>
<evidence type="ECO:0008006" key="4">
    <source>
        <dbReference type="Google" id="ProtNLM"/>
    </source>
</evidence>
<dbReference type="Proteomes" id="UP000248863">
    <property type="component" value="Unassembled WGS sequence"/>
</dbReference>
<gene>
    <name evidence="2" type="ORF">CH338_28895</name>
</gene>
<organism evidence="2 3">
    <name type="scientific">Rhodoplanes elegans</name>
    <dbReference type="NCBI Taxonomy" id="29408"/>
    <lineage>
        <taxon>Bacteria</taxon>
        <taxon>Pseudomonadati</taxon>
        <taxon>Pseudomonadota</taxon>
        <taxon>Alphaproteobacteria</taxon>
        <taxon>Hyphomicrobiales</taxon>
        <taxon>Nitrobacteraceae</taxon>
        <taxon>Rhodoplanes</taxon>
    </lineage>
</organism>
<proteinExistence type="predicted"/>
<protein>
    <recommendedName>
        <fullName evidence="4">DUF1236 domain-containing protein</fullName>
    </recommendedName>
</protein>
<comment type="caution">
    <text evidence="2">The sequence shown here is derived from an EMBL/GenBank/DDBJ whole genome shotgun (WGS) entry which is preliminary data.</text>
</comment>
<evidence type="ECO:0000313" key="2">
    <source>
        <dbReference type="EMBL" id="RAI29060.1"/>
    </source>
</evidence>
<evidence type="ECO:0000256" key="1">
    <source>
        <dbReference type="SAM" id="MobiDB-lite"/>
    </source>
</evidence>
<dbReference type="InterPro" id="IPR009642">
    <property type="entry name" value="DUF1236"/>
</dbReference>
<accession>A0A327JRF1</accession>
<dbReference type="EMBL" id="NPEU01000715">
    <property type="protein sequence ID" value="RAI29060.1"/>
    <property type="molecule type" value="Genomic_DNA"/>
</dbReference>
<dbReference type="AlphaFoldDB" id="A0A327JRF1"/>
<sequence>MRGSAEARDGTVETPERLPRRGIPSRTPSFREDAMPFRRSPVRLSPVRRSRAVRAALTAAVIAAPTLLVPTLSASAQTPLPAMPSTGGVGPVSAQPVPLTEEQKGAIAQAVRENRRDVKVPPGVSPQVGAELPPAMELHMLPDRALADIPEAKPYRYTVVEERVVLVDPTTMRVVEVLAK</sequence>
<evidence type="ECO:0000313" key="3">
    <source>
        <dbReference type="Proteomes" id="UP000248863"/>
    </source>
</evidence>
<reference evidence="2 3" key="1">
    <citation type="submission" date="2017-07" db="EMBL/GenBank/DDBJ databases">
        <title>Draft Genome Sequences of Select Purple Nonsulfur Bacteria.</title>
        <authorList>
            <person name="Lasarre B."/>
            <person name="Mckinlay J.B."/>
        </authorList>
    </citation>
    <scope>NUCLEOTIDE SEQUENCE [LARGE SCALE GENOMIC DNA]</scope>
    <source>
        <strain evidence="2 3">DSM 11907</strain>
    </source>
</reference>
<name>A0A327JRF1_9BRAD</name>
<feature type="compositionally biased region" description="Basic and acidic residues" evidence="1">
    <location>
        <begin position="1"/>
        <end position="19"/>
    </location>
</feature>
<feature type="region of interest" description="Disordered" evidence="1">
    <location>
        <begin position="1"/>
        <end position="37"/>
    </location>
</feature>
<keyword evidence="3" id="KW-1185">Reference proteome</keyword>
<dbReference type="Pfam" id="PF06823">
    <property type="entry name" value="DUF1236"/>
    <property type="match status" value="1"/>
</dbReference>